<evidence type="ECO:0000256" key="1">
    <source>
        <dbReference type="ARBA" id="ARBA00006485"/>
    </source>
</evidence>
<organism evidence="13 14">
    <name type="scientific">Sanghuangporus baumii</name>
    <name type="common">Phellinus baumii</name>
    <dbReference type="NCBI Taxonomy" id="108892"/>
    <lineage>
        <taxon>Eukaryota</taxon>
        <taxon>Fungi</taxon>
        <taxon>Dikarya</taxon>
        <taxon>Basidiomycota</taxon>
        <taxon>Agaricomycotina</taxon>
        <taxon>Agaricomycetes</taxon>
        <taxon>Hymenochaetales</taxon>
        <taxon>Hymenochaetaceae</taxon>
        <taxon>Sanghuangporus</taxon>
    </lineage>
</organism>
<evidence type="ECO:0000256" key="11">
    <source>
        <dbReference type="SAM" id="MobiDB-lite"/>
    </source>
</evidence>
<evidence type="ECO:0000256" key="10">
    <source>
        <dbReference type="PROSITE-ProRule" id="PRU10141"/>
    </source>
</evidence>
<evidence type="ECO:0000256" key="8">
    <source>
        <dbReference type="ARBA" id="ARBA00048367"/>
    </source>
</evidence>
<feature type="compositionally biased region" description="Basic and acidic residues" evidence="11">
    <location>
        <begin position="228"/>
        <end position="241"/>
    </location>
</feature>
<evidence type="ECO:0000313" key="13">
    <source>
        <dbReference type="EMBL" id="OCB84839.1"/>
    </source>
</evidence>
<name>A0A9Q5HS35_SANBA</name>
<keyword evidence="4 10" id="KW-0547">Nucleotide-binding</keyword>
<dbReference type="InterPro" id="IPR017441">
    <property type="entry name" value="Protein_kinase_ATP_BS"/>
</dbReference>
<feature type="compositionally biased region" description="Basic residues" evidence="11">
    <location>
        <begin position="346"/>
        <end position="359"/>
    </location>
</feature>
<dbReference type="Proteomes" id="UP000757232">
    <property type="component" value="Unassembled WGS sequence"/>
</dbReference>
<comment type="similarity">
    <text evidence="1">Belongs to the protein kinase superfamily. CMGC Ser/Thr protein kinase family. CDC2/CDKX subfamily.</text>
</comment>
<feature type="compositionally biased region" description="Basic and acidic residues" evidence="11">
    <location>
        <begin position="683"/>
        <end position="700"/>
    </location>
</feature>
<dbReference type="FunFam" id="3.30.200.20:FF:000124">
    <property type="entry name" value="Cyclin-dependent kinase 4"/>
    <property type="match status" value="1"/>
</dbReference>
<evidence type="ECO:0000256" key="4">
    <source>
        <dbReference type="ARBA" id="ARBA00022741"/>
    </source>
</evidence>
<feature type="compositionally biased region" description="Polar residues" evidence="11">
    <location>
        <begin position="588"/>
        <end position="605"/>
    </location>
</feature>
<accession>A0A9Q5HS35</accession>
<dbReference type="Gene3D" id="1.10.510.10">
    <property type="entry name" value="Transferase(Phosphotransferase) domain 1"/>
    <property type="match status" value="1"/>
</dbReference>
<keyword evidence="14" id="KW-1185">Reference proteome</keyword>
<feature type="compositionally biased region" description="Basic and acidic residues" evidence="11">
    <location>
        <begin position="287"/>
        <end position="326"/>
    </location>
</feature>
<feature type="compositionally biased region" description="Polar residues" evidence="11">
    <location>
        <begin position="368"/>
        <end position="377"/>
    </location>
</feature>
<dbReference type="OrthoDB" id="204883at2759"/>
<feature type="binding site" evidence="10">
    <location>
        <position position="760"/>
    </location>
    <ligand>
        <name>ATP</name>
        <dbReference type="ChEBI" id="CHEBI:30616"/>
    </ligand>
</feature>
<feature type="domain" description="Protein kinase" evidence="12">
    <location>
        <begin position="731"/>
        <end position="1015"/>
    </location>
</feature>
<feature type="compositionally biased region" description="Basic and acidic residues" evidence="11">
    <location>
        <begin position="57"/>
        <end position="67"/>
    </location>
</feature>
<dbReference type="Pfam" id="PF00069">
    <property type="entry name" value="Pkinase"/>
    <property type="match status" value="1"/>
</dbReference>
<evidence type="ECO:0000256" key="2">
    <source>
        <dbReference type="ARBA" id="ARBA00022527"/>
    </source>
</evidence>
<dbReference type="InterPro" id="IPR050108">
    <property type="entry name" value="CDK"/>
</dbReference>
<proteinExistence type="inferred from homology"/>
<feature type="compositionally biased region" description="Basic and acidic residues" evidence="11">
    <location>
        <begin position="574"/>
        <end position="587"/>
    </location>
</feature>
<dbReference type="EMBL" id="LNZH02000213">
    <property type="protein sequence ID" value="OCB84839.1"/>
    <property type="molecule type" value="Genomic_DNA"/>
</dbReference>
<feature type="region of interest" description="Disordered" evidence="11">
    <location>
        <begin position="23"/>
        <end position="724"/>
    </location>
</feature>
<keyword evidence="5" id="KW-0418">Kinase</keyword>
<sequence length="1065" mass="121858">MHAAQAGPRRHDRLDEEELFAVARGVERRPGPYHRSHHRAEAYGGSSAPQRSYGDSSHTRRSDDWRVADPVPASSVHDRYHDEAILHSRRGEYHDRPEGWNNRHGDHSQYSSGRRDWTKREDHGYSSSSYPENRLWGRSNKYDEPNRSVNGGENWYHDGTRHERGRGRYKRTFPALERDLRSRDDVLAGETSRGRRSPYWAEQTDEQPQWRREDIERGPDIESAVIPESDRTDFDTDRKWEPAASWKSRGKDDQKPARYERPDPLPPLSRTGKKSGKNKKKAQQAFHKRDSKKDDNMNNWQKRDFNPAQRSNDDGRPTFAKRRYEYSAESLPHSPAHSVYSYRSSNRSRSRSSSPKRRKRENEPHSRTIISTTAKSGNNRRERSPGWSPSSPPKPRRANEIRERTRRSSISSRSSSRTRSSSEPPDNRPKPKHRLPTATSIREIEIQAKSLRLSSNTKVPKAGNTSAKAMDETEPELIVTRLDEVEGARGDLNEYESMPPPAMPASASVPGSANGVRPSAHNSSNVSVVVEAQSKSTKRNAGFKPIGMAQVSPAMKRFFPGEDDESESNTVQESLKEKRVTEPRLDQPRQSGTRNRRGSVTPSSSRSDKEGDMYNQREYHRAPSRNSEAVDRNEATQTRRLDQTRVRTPLNRQPASESRAYQRESATPTPKQGRPPSVNGDSHASREASRPPSRRSDLRNRMSVAPSPMEPSAEDALPTEQASEIPKDEIYAIVSQVGEGTFGKVYKARNNVTGVHVALKRIRMEAERDGFPVTAMREIKLLQSLRHINIVQLMEMMVHHGSVYMVFEYMDHDLTGVLSQTQFTFTDAHLKSLCQQMFQGLSYLHRKGVIHRDIKGSNILINNRGELKLADFGLARFYQKRRRADYTNRVITLWYRPPELLLGTTVYGPEVDMWSAGCIMLELFCKKPVFQGNDEIHQLDVIYKILGTPSTEEWPGLRGMPWYELVKPRETLRNRFRELFKRWLSPAALDLAERLLAYDPEQRATADQALGAAYFTQEEPRPTLPAGLASLEGEWHEFESKRERARKRRRVDPSNIADPSAQPTH</sequence>
<feature type="compositionally biased region" description="Basic residues" evidence="11">
    <location>
        <begin position="271"/>
        <end position="282"/>
    </location>
</feature>
<dbReference type="GO" id="GO:0032968">
    <property type="term" value="P:positive regulation of transcription elongation by RNA polymerase II"/>
    <property type="evidence" value="ECO:0007669"/>
    <property type="project" value="TreeGrafter"/>
</dbReference>
<keyword evidence="6 10" id="KW-0067">ATP-binding</keyword>
<evidence type="ECO:0000256" key="7">
    <source>
        <dbReference type="ARBA" id="ARBA00047811"/>
    </source>
</evidence>
<comment type="catalytic activity">
    <reaction evidence="9">
        <text>[DNA-directed RNA polymerase] + ATP = phospho-[DNA-directed RNA polymerase] + ADP + H(+)</text>
        <dbReference type="Rhea" id="RHEA:10216"/>
        <dbReference type="Rhea" id="RHEA-COMP:11321"/>
        <dbReference type="Rhea" id="RHEA-COMP:11322"/>
        <dbReference type="ChEBI" id="CHEBI:15378"/>
        <dbReference type="ChEBI" id="CHEBI:30616"/>
        <dbReference type="ChEBI" id="CHEBI:43176"/>
        <dbReference type="ChEBI" id="CHEBI:68546"/>
        <dbReference type="ChEBI" id="CHEBI:456216"/>
        <dbReference type="EC" id="2.7.11.23"/>
    </reaction>
</comment>
<dbReference type="AlphaFoldDB" id="A0A9Q5HS35"/>
<dbReference type="GO" id="GO:0008353">
    <property type="term" value="F:RNA polymerase II CTD heptapeptide repeat kinase activity"/>
    <property type="evidence" value="ECO:0007669"/>
    <property type="project" value="UniProtKB-EC"/>
</dbReference>
<feature type="compositionally biased region" description="Basic and acidic residues" evidence="11">
    <location>
        <begin position="628"/>
        <end position="645"/>
    </location>
</feature>
<comment type="caution">
    <text evidence="13">The sequence shown here is derived from an EMBL/GenBank/DDBJ whole genome shotgun (WGS) entry which is preliminary data.</text>
</comment>
<feature type="compositionally biased region" description="Basic and acidic residues" evidence="11">
    <location>
        <begin position="176"/>
        <end position="186"/>
    </location>
</feature>
<evidence type="ECO:0000256" key="5">
    <source>
        <dbReference type="ARBA" id="ARBA00022777"/>
    </source>
</evidence>
<comment type="catalytic activity">
    <reaction evidence="7">
        <text>L-threonyl-[protein] + ATP = O-phospho-L-threonyl-[protein] + ADP + H(+)</text>
        <dbReference type="Rhea" id="RHEA:46608"/>
        <dbReference type="Rhea" id="RHEA-COMP:11060"/>
        <dbReference type="Rhea" id="RHEA-COMP:11605"/>
        <dbReference type="ChEBI" id="CHEBI:15378"/>
        <dbReference type="ChEBI" id="CHEBI:30013"/>
        <dbReference type="ChEBI" id="CHEBI:30616"/>
        <dbReference type="ChEBI" id="CHEBI:61977"/>
        <dbReference type="ChEBI" id="CHEBI:456216"/>
        <dbReference type="EC" id="2.7.11.22"/>
    </reaction>
</comment>
<dbReference type="InterPro" id="IPR011009">
    <property type="entry name" value="Kinase-like_dom_sf"/>
</dbReference>
<gene>
    <name evidence="13" type="ORF">A7U60_g8060</name>
</gene>
<dbReference type="PANTHER" id="PTHR24056:SF546">
    <property type="entry name" value="CYCLIN-DEPENDENT KINASE 12"/>
    <property type="match status" value="1"/>
</dbReference>
<feature type="region of interest" description="Disordered" evidence="11">
    <location>
        <begin position="1039"/>
        <end position="1065"/>
    </location>
</feature>
<dbReference type="InterPro" id="IPR000719">
    <property type="entry name" value="Prot_kinase_dom"/>
</dbReference>
<evidence type="ECO:0000256" key="6">
    <source>
        <dbReference type="ARBA" id="ARBA00022840"/>
    </source>
</evidence>
<dbReference type="GO" id="GO:0004693">
    <property type="term" value="F:cyclin-dependent protein serine/threonine kinase activity"/>
    <property type="evidence" value="ECO:0007669"/>
    <property type="project" value="UniProtKB-EC"/>
</dbReference>
<reference evidence="13" key="1">
    <citation type="submission" date="2016-06" db="EMBL/GenBank/DDBJ databases">
        <title>Draft Genome sequence of the fungus Inonotus baumii.</title>
        <authorList>
            <person name="Zhu H."/>
            <person name="Lin W."/>
        </authorList>
    </citation>
    <scope>NUCLEOTIDE SEQUENCE</scope>
    <source>
        <strain evidence="13">821</strain>
    </source>
</reference>
<evidence type="ECO:0000313" key="14">
    <source>
        <dbReference type="Proteomes" id="UP000757232"/>
    </source>
</evidence>
<dbReference type="Gene3D" id="3.30.200.20">
    <property type="entry name" value="Phosphorylase Kinase, domain 1"/>
    <property type="match status" value="1"/>
</dbReference>
<evidence type="ECO:0000259" key="12">
    <source>
        <dbReference type="PROSITE" id="PS50011"/>
    </source>
</evidence>
<dbReference type="SMART" id="SM00220">
    <property type="entry name" value="S_TKc"/>
    <property type="match status" value="1"/>
</dbReference>
<feature type="compositionally biased region" description="Polar residues" evidence="11">
    <location>
        <begin position="452"/>
        <end position="467"/>
    </location>
</feature>
<dbReference type="PROSITE" id="PS00107">
    <property type="entry name" value="PROTEIN_KINASE_ATP"/>
    <property type="match status" value="1"/>
</dbReference>
<feature type="compositionally biased region" description="Basic and acidic residues" evidence="11">
    <location>
        <begin position="76"/>
        <end position="124"/>
    </location>
</feature>
<dbReference type="FunFam" id="1.10.510.10:FF:000415">
    <property type="entry name" value="CMGC/CDK/CRK7 protein kinase, variant"/>
    <property type="match status" value="1"/>
</dbReference>
<feature type="compositionally biased region" description="Basic and acidic residues" evidence="11">
    <location>
        <begin position="606"/>
        <end position="621"/>
    </location>
</feature>
<feature type="compositionally biased region" description="Basic and acidic residues" evidence="11">
    <location>
        <begin position="208"/>
        <end position="220"/>
    </location>
</feature>
<keyword evidence="3" id="KW-0808">Transferase</keyword>
<dbReference type="PROSITE" id="PS00108">
    <property type="entry name" value="PROTEIN_KINASE_ST"/>
    <property type="match status" value="1"/>
</dbReference>
<dbReference type="PANTHER" id="PTHR24056">
    <property type="entry name" value="CELL DIVISION PROTEIN KINASE"/>
    <property type="match status" value="1"/>
</dbReference>
<dbReference type="InterPro" id="IPR008271">
    <property type="entry name" value="Ser/Thr_kinase_AS"/>
</dbReference>
<dbReference type="CDD" id="cd07840">
    <property type="entry name" value="STKc_CDK9_like"/>
    <property type="match status" value="1"/>
</dbReference>
<dbReference type="GO" id="GO:0008024">
    <property type="term" value="C:cyclin/CDK positive transcription elongation factor complex"/>
    <property type="evidence" value="ECO:0007669"/>
    <property type="project" value="TreeGrafter"/>
</dbReference>
<dbReference type="SUPFAM" id="SSF56112">
    <property type="entry name" value="Protein kinase-like (PK-like)"/>
    <property type="match status" value="1"/>
</dbReference>
<evidence type="ECO:0000256" key="9">
    <source>
        <dbReference type="ARBA" id="ARBA00049280"/>
    </source>
</evidence>
<feature type="compositionally biased region" description="Basic and acidic residues" evidence="11">
    <location>
        <begin position="249"/>
        <end position="263"/>
    </location>
</feature>
<feature type="compositionally biased region" description="Polar residues" evidence="11">
    <location>
        <begin position="47"/>
        <end position="56"/>
    </location>
</feature>
<dbReference type="GO" id="GO:0005524">
    <property type="term" value="F:ATP binding"/>
    <property type="evidence" value="ECO:0007669"/>
    <property type="project" value="UniProtKB-UniRule"/>
</dbReference>
<keyword evidence="2" id="KW-0723">Serine/threonine-protein kinase</keyword>
<evidence type="ECO:0000256" key="3">
    <source>
        <dbReference type="ARBA" id="ARBA00022679"/>
    </source>
</evidence>
<feature type="compositionally biased region" description="Basic and acidic residues" evidence="11">
    <location>
        <begin position="481"/>
        <end position="492"/>
    </location>
</feature>
<feature type="compositionally biased region" description="Low complexity" evidence="11">
    <location>
        <begin position="408"/>
        <end position="422"/>
    </location>
</feature>
<comment type="catalytic activity">
    <reaction evidence="8">
        <text>L-seryl-[protein] + ATP = O-phospho-L-seryl-[protein] + ADP + H(+)</text>
        <dbReference type="Rhea" id="RHEA:17989"/>
        <dbReference type="Rhea" id="RHEA-COMP:9863"/>
        <dbReference type="Rhea" id="RHEA-COMP:11604"/>
        <dbReference type="ChEBI" id="CHEBI:15378"/>
        <dbReference type="ChEBI" id="CHEBI:29999"/>
        <dbReference type="ChEBI" id="CHEBI:30616"/>
        <dbReference type="ChEBI" id="CHEBI:83421"/>
        <dbReference type="ChEBI" id="CHEBI:456216"/>
        <dbReference type="EC" id="2.7.11.22"/>
    </reaction>
</comment>
<dbReference type="GO" id="GO:0030332">
    <property type="term" value="F:cyclin binding"/>
    <property type="evidence" value="ECO:0007669"/>
    <property type="project" value="TreeGrafter"/>
</dbReference>
<protein>
    <submittedName>
        <fullName evidence="13">Pkinase-domain-containing protein</fullName>
    </submittedName>
</protein>
<dbReference type="PROSITE" id="PS50011">
    <property type="entry name" value="PROTEIN_KINASE_DOM"/>
    <property type="match status" value="1"/>
</dbReference>
<feature type="compositionally biased region" description="Low complexity" evidence="11">
    <location>
        <begin position="504"/>
        <end position="513"/>
    </location>
</feature>